<dbReference type="RefSeq" id="WP_077685719.1">
    <property type="nucleotide sequence ID" value="NZ_CP019606.1"/>
</dbReference>
<reference evidence="4" key="1">
    <citation type="submission" date="2017-02" db="EMBL/GenBank/DDBJ databases">
        <title>Tessaracoccus aquaemaris sp. nov., isolated from the intestine of a Korean rockfish, Sebastes schlegelii, in a marine aquaculture pond.</title>
        <authorList>
            <person name="Tak E.J."/>
            <person name="Bae J.-W."/>
        </authorList>
    </citation>
    <scope>NUCLEOTIDE SEQUENCE [LARGE SCALE GENOMIC DNA]</scope>
    <source>
        <strain evidence="4">NSG39</strain>
    </source>
</reference>
<accession>A0A1Q2CMP6</accession>
<dbReference type="Proteomes" id="UP000188145">
    <property type="component" value="Chromosome"/>
</dbReference>
<name>A0A1Q2CMP6_9ACTN</name>
<sequence>MTQPNDPTPDFQPGGNQPNDPQAVPPQQGAPGQPFPGQPQGNPGQPDPYAQQAQAGAQPGQQAPGQPGPYPHPGVQAPSKPGPVRRVLSFIVIAAVVGVGGFALYSNFVSNAALKAGNCIVITGEEGDLDHKEVKCDDDANYSYLVTEVTNGEAACGEAEVPYTISSKGKYSSKEKTNKTTCLIPNFIADKCYKIVDDTIWDFQIADCAGADFKVTKVEESATANCETPSEPLLEFAKGNRSYCGTFNS</sequence>
<keyword evidence="2" id="KW-1133">Transmembrane helix</keyword>
<dbReference type="SUPFAM" id="SSF81995">
    <property type="entry name" value="beta-sandwich domain of Sec23/24"/>
    <property type="match status" value="1"/>
</dbReference>
<evidence type="ECO:0000313" key="3">
    <source>
        <dbReference type="EMBL" id="AQP47391.1"/>
    </source>
</evidence>
<evidence type="ECO:0000313" key="4">
    <source>
        <dbReference type="Proteomes" id="UP000188145"/>
    </source>
</evidence>
<evidence type="ECO:0000256" key="1">
    <source>
        <dbReference type="SAM" id="MobiDB-lite"/>
    </source>
</evidence>
<organism evidence="3 4">
    <name type="scientific">Tessaracoccus aquimaris</name>
    <dbReference type="NCBI Taxonomy" id="1332264"/>
    <lineage>
        <taxon>Bacteria</taxon>
        <taxon>Bacillati</taxon>
        <taxon>Actinomycetota</taxon>
        <taxon>Actinomycetes</taxon>
        <taxon>Propionibacteriales</taxon>
        <taxon>Propionibacteriaceae</taxon>
        <taxon>Tessaracoccus</taxon>
    </lineage>
</organism>
<proteinExistence type="predicted"/>
<protein>
    <submittedName>
        <fullName evidence="3">Uncharacterized protein</fullName>
    </submittedName>
</protein>
<evidence type="ECO:0000256" key="2">
    <source>
        <dbReference type="SAM" id="Phobius"/>
    </source>
</evidence>
<feature type="transmembrane region" description="Helical" evidence="2">
    <location>
        <begin position="87"/>
        <end position="105"/>
    </location>
</feature>
<dbReference type="STRING" id="1332264.BW730_07630"/>
<keyword evidence="2" id="KW-0472">Membrane</keyword>
<gene>
    <name evidence="3" type="ORF">BW730_07630</name>
</gene>
<dbReference type="AlphaFoldDB" id="A0A1Q2CMP6"/>
<dbReference type="KEGG" id="tes:BW730_07630"/>
<dbReference type="OrthoDB" id="3733696at2"/>
<keyword evidence="2" id="KW-0812">Transmembrane</keyword>
<feature type="compositionally biased region" description="Low complexity" evidence="1">
    <location>
        <begin position="21"/>
        <end position="32"/>
    </location>
</feature>
<feature type="compositionally biased region" description="Low complexity" evidence="1">
    <location>
        <begin position="38"/>
        <end position="65"/>
    </location>
</feature>
<feature type="region of interest" description="Disordered" evidence="1">
    <location>
        <begin position="1"/>
        <end position="80"/>
    </location>
</feature>
<keyword evidence="4" id="KW-1185">Reference proteome</keyword>
<dbReference type="EMBL" id="CP019606">
    <property type="protein sequence ID" value="AQP47391.1"/>
    <property type="molecule type" value="Genomic_DNA"/>
</dbReference>